<organism evidence="1 2">
    <name type="scientific">Mesoplasma corruscae</name>
    <dbReference type="NCBI Taxonomy" id="216874"/>
    <lineage>
        <taxon>Bacteria</taxon>
        <taxon>Bacillati</taxon>
        <taxon>Mycoplasmatota</taxon>
        <taxon>Mollicutes</taxon>
        <taxon>Entomoplasmatales</taxon>
        <taxon>Entomoplasmataceae</taxon>
        <taxon>Mesoplasma</taxon>
    </lineage>
</organism>
<reference evidence="1 2" key="1">
    <citation type="submission" date="2017-11" db="EMBL/GenBank/DDBJ databases">
        <title>Genome sequence of Mesoplasma corruscae ELCA-2 (ATCC 49579).</title>
        <authorList>
            <person name="Lo W.-S."/>
            <person name="Kuo C.-H."/>
        </authorList>
    </citation>
    <scope>NUCLEOTIDE SEQUENCE [LARGE SCALE GENOMIC DNA]</scope>
    <source>
        <strain evidence="1 2">ELCA-2</strain>
    </source>
</reference>
<accession>A0A2S5RHJ8</accession>
<protein>
    <submittedName>
        <fullName evidence="1">Uncharacterized protein</fullName>
    </submittedName>
</protein>
<dbReference type="AlphaFoldDB" id="A0A2S5RHJ8"/>
<dbReference type="OrthoDB" id="400159at2"/>
<dbReference type="EMBL" id="PHNF01000001">
    <property type="protein sequence ID" value="PPE06814.1"/>
    <property type="molecule type" value="Genomic_DNA"/>
</dbReference>
<comment type="caution">
    <text evidence="1">The sequence shown here is derived from an EMBL/GenBank/DDBJ whole genome shotgun (WGS) entry which is preliminary data.</text>
</comment>
<dbReference type="Proteomes" id="UP000239785">
    <property type="component" value="Unassembled WGS sequence"/>
</dbReference>
<keyword evidence="2" id="KW-1185">Reference proteome</keyword>
<evidence type="ECO:0000313" key="1">
    <source>
        <dbReference type="EMBL" id="PPE06814.1"/>
    </source>
</evidence>
<evidence type="ECO:0000313" key="2">
    <source>
        <dbReference type="Proteomes" id="UP000239785"/>
    </source>
</evidence>
<dbReference type="RefSeq" id="WP_104207971.1">
    <property type="nucleotide sequence ID" value="NZ_PHNF01000001.1"/>
</dbReference>
<proteinExistence type="predicted"/>
<gene>
    <name evidence="1" type="ORF">MCORR_v1c04450</name>
</gene>
<dbReference type="SUPFAM" id="SSF116965">
    <property type="entry name" value="Hypothetical protein MPN330"/>
    <property type="match status" value="1"/>
</dbReference>
<sequence length="244" mass="28822">MSYYNEIIAEIEKLIQEKKESEALLKINVELSMPYIPNDIEIQLINLKKEVHSAINLKTEKSQSIDPKYLFELLSSSDKEQQIIATNFLSKINLREYLKEIKEILNLTELENPIKTLIIYNLKLQELNQDFEFIFNQEKIIINPSKVEFEKDFEFINEIDKLIYDSVENENPGIAHDAKFLNINYYLNNFPIFKRENANEKAAALILLSIEMLEGAKQISYVKKWFNYNEEVCQEILMELKRNV</sequence>
<name>A0A2S5RHJ8_9MOLU</name>